<feature type="transmembrane region" description="Helical" evidence="5">
    <location>
        <begin position="12"/>
        <end position="32"/>
    </location>
</feature>
<proteinExistence type="predicted"/>
<evidence type="ECO:0000313" key="8">
    <source>
        <dbReference type="Proteomes" id="UP000051950"/>
    </source>
</evidence>
<dbReference type="InterPro" id="IPR007016">
    <property type="entry name" value="O-antigen_ligase-rel_domated"/>
</dbReference>
<dbReference type="Gene3D" id="1.25.40.10">
    <property type="entry name" value="Tetratricopeptide repeat domain"/>
    <property type="match status" value="1"/>
</dbReference>
<evidence type="ECO:0000256" key="4">
    <source>
        <dbReference type="ARBA" id="ARBA00023136"/>
    </source>
</evidence>
<dbReference type="STRING" id="687842.ASU31_00190"/>
<keyword evidence="3 5" id="KW-1133">Transmembrane helix</keyword>
<keyword evidence="4 5" id="KW-0472">Membrane</keyword>
<feature type="transmembrane region" description="Helical" evidence="5">
    <location>
        <begin position="101"/>
        <end position="118"/>
    </location>
</feature>
<dbReference type="SUPFAM" id="SSF48452">
    <property type="entry name" value="TPR-like"/>
    <property type="match status" value="1"/>
</dbReference>
<feature type="transmembrane region" description="Helical" evidence="5">
    <location>
        <begin position="281"/>
        <end position="299"/>
    </location>
</feature>
<comment type="subcellular location">
    <subcellularLocation>
        <location evidence="1">Membrane</location>
        <topology evidence="1">Multi-pass membrane protein</topology>
    </subcellularLocation>
</comment>
<keyword evidence="8" id="KW-1185">Reference proteome</keyword>
<dbReference type="InterPro" id="IPR011990">
    <property type="entry name" value="TPR-like_helical_dom_sf"/>
</dbReference>
<evidence type="ECO:0000313" key="7">
    <source>
        <dbReference type="EMBL" id="KRT17752.1"/>
    </source>
</evidence>
<feature type="transmembrane region" description="Helical" evidence="5">
    <location>
        <begin position="252"/>
        <end position="269"/>
    </location>
</feature>
<dbReference type="RefSeq" id="WP_057930381.1">
    <property type="nucleotide sequence ID" value="NZ_LMZQ01000001.1"/>
</dbReference>
<gene>
    <name evidence="7" type="ORF">ASU31_00190</name>
</gene>
<feature type="transmembrane region" description="Helical" evidence="5">
    <location>
        <begin position="52"/>
        <end position="72"/>
    </location>
</feature>
<accession>A0A0T5VVB1</accession>
<feature type="domain" description="O-antigen ligase-related" evidence="6">
    <location>
        <begin position="86"/>
        <end position="233"/>
    </location>
</feature>
<protein>
    <recommendedName>
        <fullName evidence="6">O-antigen ligase-related domain-containing protein</fullName>
    </recommendedName>
</protein>
<dbReference type="PANTHER" id="PTHR37422:SF13">
    <property type="entry name" value="LIPOPOLYSACCHARIDE BIOSYNTHESIS PROTEIN PA4999-RELATED"/>
    <property type="match status" value="1"/>
</dbReference>
<dbReference type="GO" id="GO:0016020">
    <property type="term" value="C:membrane"/>
    <property type="evidence" value="ECO:0007669"/>
    <property type="project" value="UniProtKB-SubCell"/>
</dbReference>
<keyword evidence="2 5" id="KW-0812">Transmembrane</keyword>
<name>A0A0T5VVB1_9SPHI</name>
<organism evidence="7 8">
    <name type="scientific">Pedobacter ginsenosidimutans</name>
    <dbReference type="NCBI Taxonomy" id="687842"/>
    <lineage>
        <taxon>Bacteria</taxon>
        <taxon>Pseudomonadati</taxon>
        <taxon>Bacteroidota</taxon>
        <taxon>Sphingobacteriia</taxon>
        <taxon>Sphingobacteriales</taxon>
        <taxon>Sphingobacteriaceae</taxon>
        <taxon>Pedobacter</taxon>
    </lineage>
</organism>
<dbReference type="Proteomes" id="UP000051950">
    <property type="component" value="Unassembled WGS sequence"/>
</dbReference>
<evidence type="ECO:0000259" key="6">
    <source>
        <dbReference type="Pfam" id="PF04932"/>
    </source>
</evidence>
<dbReference type="InterPro" id="IPR051533">
    <property type="entry name" value="WaaL-like"/>
</dbReference>
<dbReference type="EMBL" id="LMZQ01000001">
    <property type="protein sequence ID" value="KRT17752.1"/>
    <property type="molecule type" value="Genomic_DNA"/>
</dbReference>
<evidence type="ECO:0000256" key="5">
    <source>
        <dbReference type="SAM" id="Phobius"/>
    </source>
</evidence>
<dbReference type="AlphaFoldDB" id="A0A0T5VVB1"/>
<evidence type="ECO:0000256" key="1">
    <source>
        <dbReference type="ARBA" id="ARBA00004141"/>
    </source>
</evidence>
<dbReference type="PANTHER" id="PTHR37422">
    <property type="entry name" value="TEICHURONIC ACID BIOSYNTHESIS PROTEIN TUAE"/>
    <property type="match status" value="1"/>
</dbReference>
<comment type="caution">
    <text evidence="7">The sequence shown here is derived from an EMBL/GenBank/DDBJ whole genome shotgun (WGS) entry which is preliminary data.</text>
</comment>
<feature type="transmembrane region" description="Helical" evidence="5">
    <location>
        <begin position="79"/>
        <end position="95"/>
    </location>
</feature>
<feature type="transmembrane region" description="Helical" evidence="5">
    <location>
        <begin position="130"/>
        <end position="148"/>
    </location>
</feature>
<evidence type="ECO:0000256" key="2">
    <source>
        <dbReference type="ARBA" id="ARBA00022692"/>
    </source>
</evidence>
<sequence length="489" mass="55830">MSGYFSSEGTFLLYGILSGVLLQACWGLLQYLTLSPVYIGRSGIQGGFINPGIYGCFMAVGLIIIIHLITIYKGTKPGLIFLITTTMLVLAALIFSLSRTAYIAALLGTGILLSPRLDFKCHVWFMRFRFLLLGAFIIAFIGLFYYLWQRNTLSVSGRFLIWKISFRMFMDYPVFGIGYGNFFTEYGNYQAAYFQSGNGTLQEVKTAGLNYYPFNELLKVAVENGIIGLALFLWMLILCIRSWSRIKAKYPHLIVFISMLIVIMIFGMFSYPLQSDAINCVFYFSIAAIASFQMSLYTFNFNRIKKISMLIPVILLFGLSMRKINALNDWRKAQSSMVYAEGDALRKYEKIYHVLDNNGAFLFNYGALLADMNVNDKSLNILTSAQRYLSNPKLATILAIIYNRMQNYGKAERYYLSCAYMEPKRFVPFNTLLVFYRNTGQTFKAQNIARKIIDKPVKIPSLRISEIKNAARQYLFVSQNDKPPLLNKK</sequence>
<evidence type="ECO:0000256" key="3">
    <source>
        <dbReference type="ARBA" id="ARBA00022989"/>
    </source>
</evidence>
<feature type="transmembrane region" description="Helical" evidence="5">
    <location>
        <begin position="220"/>
        <end position="240"/>
    </location>
</feature>
<dbReference type="Pfam" id="PF04932">
    <property type="entry name" value="Wzy_C"/>
    <property type="match status" value="1"/>
</dbReference>
<reference evidence="7 8" key="1">
    <citation type="submission" date="2015-11" db="EMBL/GenBank/DDBJ databases">
        <title>Sequence of Pedobacter ginsenosidimutans.</title>
        <authorList>
            <person name="Carson E."/>
            <person name="Keyser V."/>
            <person name="Newman J."/>
            <person name="Miller J."/>
        </authorList>
    </citation>
    <scope>NUCLEOTIDE SEQUENCE [LARGE SCALE GENOMIC DNA]</scope>
    <source>
        <strain evidence="7 8">KACC 14530</strain>
    </source>
</reference>